<organism evidence="4 5">
    <name type="scientific">Dyella jiangningensis</name>
    <dbReference type="NCBI Taxonomy" id="1379159"/>
    <lineage>
        <taxon>Bacteria</taxon>
        <taxon>Pseudomonadati</taxon>
        <taxon>Pseudomonadota</taxon>
        <taxon>Gammaproteobacteria</taxon>
        <taxon>Lysobacterales</taxon>
        <taxon>Rhodanobacteraceae</taxon>
        <taxon>Dyella</taxon>
    </lineage>
</organism>
<dbReference type="EMBL" id="NFZS01000002">
    <property type="protein sequence ID" value="RAO76225.1"/>
    <property type="molecule type" value="Genomic_DNA"/>
</dbReference>
<sequence length="333" mass="35435">MATTTKRATKQTKATASKHKSVQKQVESQERAKPAKASGSAKKAKQAGARHHPSNPLPAQHQEKPGKESRLRPRPQFKAPEYVGSGKLDDMVALVTGGDSGIGRAVAVLFAREGANVAIVYLNEHDDAEATRQAVEAEGRECLVIAGDVSDAMFCDDAVAQTVEHFGHLNILVNNAAFQEHSDTLEALTEEHLDLTIRTNIYGYFHMARAVVPYLGKGGSIINTGSETGFFGNPKLLDYSATKGAIHAFTRSLASNLVERGIRVNAVAPGPVWTPLNPADRKAEQVKSFGESNPMGRPAQPEEVAPAYVFLAAPSCASYISGAILPVMGGPTG</sequence>
<proteinExistence type="inferred from homology"/>
<dbReference type="AlphaFoldDB" id="A0A328P6L7"/>
<dbReference type="InterPro" id="IPR002347">
    <property type="entry name" value="SDR_fam"/>
</dbReference>
<dbReference type="SUPFAM" id="SSF51735">
    <property type="entry name" value="NAD(P)-binding Rossmann-fold domains"/>
    <property type="match status" value="1"/>
</dbReference>
<accession>A0A328P6L7</accession>
<dbReference type="PANTHER" id="PTHR48107">
    <property type="entry name" value="NADPH-DEPENDENT ALDEHYDE REDUCTASE-LIKE PROTEIN, CHLOROPLASTIC-RELATED"/>
    <property type="match status" value="1"/>
</dbReference>
<dbReference type="PANTHER" id="PTHR48107:SF16">
    <property type="entry name" value="NADPH-DEPENDENT ALDEHYDE REDUCTASE 1, CHLOROPLASTIC"/>
    <property type="match status" value="1"/>
</dbReference>
<feature type="compositionally biased region" description="Basic and acidic residues" evidence="3">
    <location>
        <begin position="61"/>
        <end position="71"/>
    </location>
</feature>
<dbReference type="PRINTS" id="PR00080">
    <property type="entry name" value="SDRFAMILY"/>
</dbReference>
<feature type="region of interest" description="Disordered" evidence="3">
    <location>
        <begin position="1"/>
        <end position="83"/>
    </location>
</feature>
<dbReference type="Proteomes" id="UP000248926">
    <property type="component" value="Unassembled WGS sequence"/>
</dbReference>
<dbReference type="GO" id="GO:0016614">
    <property type="term" value="F:oxidoreductase activity, acting on CH-OH group of donors"/>
    <property type="evidence" value="ECO:0007669"/>
    <property type="project" value="UniProtKB-ARBA"/>
</dbReference>
<evidence type="ECO:0000256" key="2">
    <source>
        <dbReference type="ARBA" id="ARBA00023002"/>
    </source>
</evidence>
<protein>
    <submittedName>
        <fullName evidence="4">Short-chain dehydrogenase</fullName>
    </submittedName>
</protein>
<keyword evidence="5" id="KW-1185">Reference proteome</keyword>
<comment type="similarity">
    <text evidence="1">Belongs to the short-chain dehydrogenases/reductases (SDR) family.</text>
</comment>
<comment type="caution">
    <text evidence="4">The sequence shown here is derived from an EMBL/GenBank/DDBJ whole genome shotgun (WGS) entry which is preliminary data.</text>
</comment>
<feature type="compositionally biased region" description="Basic residues" evidence="3">
    <location>
        <begin position="42"/>
        <end position="53"/>
    </location>
</feature>
<reference evidence="4 5" key="1">
    <citation type="journal article" date="2018" name="Genet. Mol. Biol.">
        <title>The genome sequence of Dyella jiangningensis FCAV SCS01 from a lignocellulose-decomposing microbial consortium metagenome reveals potential for biotechnological applications.</title>
        <authorList>
            <person name="Desiderato J.G."/>
            <person name="Alvarenga D.O."/>
            <person name="Constancio M.T.L."/>
            <person name="Alves L.M.C."/>
            <person name="Varani A.M."/>
        </authorList>
    </citation>
    <scope>NUCLEOTIDE SEQUENCE [LARGE SCALE GENOMIC DNA]</scope>
    <source>
        <strain evidence="4 5">FCAV SCS01</strain>
    </source>
</reference>
<dbReference type="Pfam" id="PF13561">
    <property type="entry name" value="adh_short_C2"/>
    <property type="match status" value="1"/>
</dbReference>
<evidence type="ECO:0000256" key="3">
    <source>
        <dbReference type="SAM" id="MobiDB-lite"/>
    </source>
</evidence>
<gene>
    <name evidence="4" type="ORF">CA260_11040</name>
</gene>
<dbReference type="Gene3D" id="3.40.50.720">
    <property type="entry name" value="NAD(P)-binding Rossmann-like Domain"/>
    <property type="match status" value="1"/>
</dbReference>
<dbReference type="RefSeq" id="WP_111983168.1">
    <property type="nucleotide sequence ID" value="NZ_NFZS01000002.1"/>
</dbReference>
<dbReference type="NCBIfam" id="NF005214">
    <property type="entry name" value="PRK06701.1"/>
    <property type="match status" value="1"/>
</dbReference>
<keyword evidence="2" id="KW-0560">Oxidoreductase</keyword>
<name>A0A328P6L7_9GAMM</name>
<evidence type="ECO:0000256" key="1">
    <source>
        <dbReference type="ARBA" id="ARBA00006484"/>
    </source>
</evidence>
<dbReference type="InterPro" id="IPR020904">
    <property type="entry name" value="Sc_DH/Rdtase_CS"/>
</dbReference>
<dbReference type="PROSITE" id="PS00061">
    <property type="entry name" value="ADH_SHORT"/>
    <property type="match status" value="1"/>
</dbReference>
<dbReference type="OrthoDB" id="9809287at2"/>
<evidence type="ECO:0000313" key="4">
    <source>
        <dbReference type="EMBL" id="RAO76225.1"/>
    </source>
</evidence>
<evidence type="ECO:0000313" key="5">
    <source>
        <dbReference type="Proteomes" id="UP000248926"/>
    </source>
</evidence>
<feature type="compositionally biased region" description="Low complexity" evidence="3">
    <location>
        <begin position="1"/>
        <end position="15"/>
    </location>
</feature>
<dbReference type="FunFam" id="3.40.50.720:FF:000084">
    <property type="entry name" value="Short-chain dehydrogenase reductase"/>
    <property type="match status" value="1"/>
</dbReference>
<dbReference type="PRINTS" id="PR00081">
    <property type="entry name" value="GDHRDH"/>
</dbReference>
<dbReference type="InterPro" id="IPR036291">
    <property type="entry name" value="NAD(P)-bd_dom_sf"/>
</dbReference>